<dbReference type="Gene3D" id="1.10.287.1490">
    <property type="match status" value="1"/>
</dbReference>
<protein>
    <submittedName>
        <fullName evidence="2">Uncharacterized protein</fullName>
    </submittedName>
</protein>
<accession>A0A6A6S817</accession>
<feature type="region of interest" description="Disordered" evidence="1">
    <location>
        <begin position="155"/>
        <end position="214"/>
    </location>
</feature>
<gene>
    <name evidence="2" type="ORF">P280DRAFT_215690</name>
</gene>
<name>A0A6A6S817_9PLEO</name>
<proteinExistence type="predicted"/>
<organism evidence="2 3">
    <name type="scientific">Massarina eburnea CBS 473.64</name>
    <dbReference type="NCBI Taxonomy" id="1395130"/>
    <lineage>
        <taxon>Eukaryota</taxon>
        <taxon>Fungi</taxon>
        <taxon>Dikarya</taxon>
        <taxon>Ascomycota</taxon>
        <taxon>Pezizomycotina</taxon>
        <taxon>Dothideomycetes</taxon>
        <taxon>Pleosporomycetidae</taxon>
        <taxon>Pleosporales</taxon>
        <taxon>Massarineae</taxon>
        <taxon>Massarinaceae</taxon>
        <taxon>Massarina</taxon>
    </lineage>
</organism>
<dbReference type="AlphaFoldDB" id="A0A6A6S817"/>
<feature type="region of interest" description="Disordered" evidence="1">
    <location>
        <begin position="1"/>
        <end position="38"/>
    </location>
</feature>
<evidence type="ECO:0000256" key="1">
    <source>
        <dbReference type="SAM" id="MobiDB-lite"/>
    </source>
</evidence>
<keyword evidence="3" id="KW-1185">Reference proteome</keyword>
<dbReference type="EMBL" id="MU006779">
    <property type="protein sequence ID" value="KAF2643730.1"/>
    <property type="molecule type" value="Genomic_DNA"/>
</dbReference>
<evidence type="ECO:0000313" key="3">
    <source>
        <dbReference type="Proteomes" id="UP000799753"/>
    </source>
</evidence>
<sequence>MAQPPTPTSSRATRSAPDGGSPSDSTAEHQADLPAPPNRLREAYATLQTLHSVLEEDDAHLRKEYKELAQGFCHLYEAYKQLDNNYNQTIGKIKAYERERVDRNREFHLQATRITELESENKSQYDEISRILDHQLDQDHLIDNLKNRICELTGEPRSRGVSPAAGNMEDWEHETSASPGVDSMEDLTDGWRNLPPVVQNTEGSEGSASMNDSD</sequence>
<reference evidence="2" key="1">
    <citation type="journal article" date="2020" name="Stud. Mycol.">
        <title>101 Dothideomycetes genomes: a test case for predicting lifestyles and emergence of pathogens.</title>
        <authorList>
            <person name="Haridas S."/>
            <person name="Albert R."/>
            <person name="Binder M."/>
            <person name="Bloem J."/>
            <person name="Labutti K."/>
            <person name="Salamov A."/>
            <person name="Andreopoulos B."/>
            <person name="Baker S."/>
            <person name="Barry K."/>
            <person name="Bills G."/>
            <person name="Bluhm B."/>
            <person name="Cannon C."/>
            <person name="Castanera R."/>
            <person name="Culley D."/>
            <person name="Daum C."/>
            <person name="Ezra D."/>
            <person name="Gonzalez J."/>
            <person name="Henrissat B."/>
            <person name="Kuo A."/>
            <person name="Liang C."/>
            <person name="Lipzen A."/>
            <person name="Lutzoni F."/>
            <person name="Magnuson J."/>
            <person name="Mondo S."/>
            <person name="Nolan M."/>
            <person name="Ohm R."/>
            <person name="Pangilinan J."/>
            <person name="Park H.-J."/>
            <person name="Ramirez L."/>
            <person name="Alfaro M."/>
            <person name="Sun H."/>
            <person name="Tritt A."/>
            <person name="Yoshinaga Y."/>
            <person name="Zwiers L.-H."/>
            <person name="Turgeon B."/>
            <person name="Goodwin S."/>
            <person name="Spatafora J."/>
            <person name="Crous P."/>
            <person name="Grigoriev I."/>
        </authorList>
    </citation>
    <scope>NUCLEOTIDE SEQUENCE</scope>
    <source>
        <strain evidence="2">CBS 473.64</strain>
    </source>
</reference>
<feature type="compositionally biased region" description="Polar residues" evidence="1">
    <location>
        <begin position="198"/>
        <end position="214"/>
    </location>
</feature>
<dbReference type="Proteomes" id="UP000799753">
    <property type="component" value="Unassembled WGS sequence"/>
</dbReference>
<evidence type="ECO:0000313" key="2">
    <source>
        <dbReference type="EMBL" id="KAF2643730.1"/>
    </source>
</evidence>